<protein>
    <submittedName>
        <fullName evidence="4">Fungal specific transcription factor domain-containing protein</fullName>
    </submittedName>
</protein>
<dbReference type="InterPro" id="IPR007219">
    <property type="entry name" value="XnlR_reg_dom"/>
</dbReference>
<evidence type="ECO:0000313" key="5">
    <source>
        <dbReference type="Proteomes" id="UP001408356"/>
    </source>
</evidence>
<organism evidence="4 5">
    <name type="scientific">Seiridium unicorne</name>
    <dbReference type="NCBI Taxonomy" id="138068"/>
    <lineage>
        <taxon>Eukaryota</taxon>
        <taxon>Fungi</taxon>
        <taxon>Dikarya</taxon>
        <taxon>Ascomycota</taxon>
        <taxon>Pezizomycotina</taxon>
        <taxon>Sordariomycetes</taxon>
        <taxon>Xylariomycetidae</taxon>
        <taxon>Amphisphaeriales</taxon>
        <taxon>Sporocadaceae</taxon>
        <taxon>Seiridium</taxon>
    </lineage>
</organism>
<reference evidence="4 5" key="1">
    <citation type="journal article" date="2024" name="J. Plant Pathol.">
        <title>Sequence and assembly of the genome of Seiridium unicorne, isolate CBS 538.82, causal agent of cypress canker disease.</title>
        <authorList>
            <person name="Scali E."/>
            <person name="Rocca G.D."/>
            <person name="Danti R."/>
            <person name="Garbelotto M."/>
            <person name="Barberini S."/>
            <person name="Baroncelli R."/>
            <person name="Emiliani G."/>
        </authorList>
    </citation>
    <scope>NUCLEOTIDE SEQUENCE [LARGE SCALE GENOMIC DNA]</scope>
    <source>
        <strain evidence="4 5">BM-138-508</strain>
    </source>
</reference>
<comment type="caution">
    <text evidence="4">The sequence shown here is derived from an EMBL/GenBank/DDBJ whole genome shotgun (WGS) entry which is preliminary data.</text>
</comment>
<evidence type="ECO:0000256" key="2">
    <source>
        <dbReference type="SAM" id="MobiDB-lite"/>
    </source>
</evidence>
<dbReference type="CDD" id="cd12148">
    <property type="entry name" value="fungal_TF_MHR"/>
    <property type="match status" value="1"/>
</dbReference>
<dbReference type="Proteomes" id="UP001408356">
    <property type="component" value="Unassembled WGS sequence"/>
</dbReference>
<dbReference type="EMBL" id="JARVKF010000410">
    <property type="protein sequence ID" value="KAK9415959.1"/>
    <property type="molecule type" value="Genomic_DNA"/>
</dbReference>
<evidence type="ECO:0000259" key="3">
    <source>
        <dbReference type="Pfam" id="PF04082"/>
    </source>
</evidence>
<dbReference type="InterPro" id="IPR052761">
    <property type="entry name" value="Fungal_Detox/Toxin_TFs"/>
</dbReference>
<proteinExistence type="predicted"/>
<name>A0ABR2UN68_9PEZI</name>
<accession>A0ABR2UN68</accession>
<keyword evidence="1" id="KW-0539">Nucleus</keyword>
<dbReference type="PANTHER" id="PTHR47425">
    <property type="entry name" value="FARB-RELATED"/>
    <property type="match status" value="1"/>
</dbReference>
<keyword evidence="5" id="KW-1185">Reference proteome</keyword>
<sequence length="595" mass="68284">MDFSDCNQKISLLFDFDDASSAGQARPIEQHGESNPFQDLEDRQRKSSVKRGLWPNKSSPLVVLYNYHAFISSGQLSSLSPASYQALEDEGCFHLPQKHLLDEFVRQYFLYTHPFLPMLDQSSFWQSYRGEQCINVYSVGIPLLFIRAMLFATCHLTAPYVITSLGFDTLRECRADLYYRAKLLYDSDTESSNYWKSQSALLLSFWVPRDAYGEERSNTNWLGAAIRHAKLIGAHNFASLIDGESKRILYKKLWWSCIIRDRILPMGLRRNIQIRRSELDSNPVEGIMLTELEIEDGNNDSTVIDNITKVLLTKITSRFAQLCLILTDLLDRTDITQEHVQGVPGDDHLSAVTTSRGQEMKQKLVAWHRETSSQLPLSTIGNTVAHLSEPGRSSVVFHAYVMYMYYFSSVIYLGDREVWHLLSTTPDEITYTFLRFSHMRTYMDDIWEGISKFTKCMREIMQLGLACYLPISLVAFTAKPLAMLILFSQAQNNFKYPCKAYGKEAAEKQEQLNILIKAMKLFRDKFDGVEYVSAIIREANDHAQLYELDQPYNATRFWAETLSSSPDVYARLTATMDLSLGMGRVTRSYELPVKL</sequence>
<evidence type="ECO:0000313" key="4">
    <source>
        <dbReference type="EMBL" id="KAK9415959.1"/>
    </source>
</evidence>
<dbReference type="Pfam" id="PF04082">
    <property type="entry name" value="Fungal_trans"/>
    <property type="match status" value="1"/>
</dbReference>
<feature type="region of interest" description="Disordered" evidence="2">
    <location>
        <begin position="28"/>
        <end position="52"/>
    </location>
</feature>
<evidence type="ECO:0000256" key="1">
    <source>
        <dbReference type="ARBA" id="ARBA00023242"/>
    </source>
</evidence>
<gene>
    <name evidence="4" type="ORF">SUNI508_09919</name>
</gene>
<dbReference type="PANTHER" id="PTHR47425:SF2">
    <property type="entry name" value="FARB-RELATED"/>
    <property type="match status" value="1"/>
</dbReference>
<feature type="domain" description="Xylanolytic transcriptional activator regulatory" evidence="3">
    <location>
        <begin position="107"/>
        <end position="375"/>
    </location>
</feature>